<evidence type="ECO:0000313" key="2">
    <source>
        <dbReference type="EMBL" id="MPN00657.1"/>
    </source>
</evidence>
<evidence type="ECO:0000256" key="1">
    <source>
        <dbReference type="SAM" id="MobiDB-lite"/>
    </source>
</evidence>
<sequence length="86" mass="9109">MGNEPNHNAADEVDKGDDQRHDGVALHKLGSTVHCAEEICLALNFAAAQPGGLLIDQAGTQIRVNGHLLTGHGIERKPGRNLCHAL</sequence>
<gene>
    <name evidence="2" type="ORF">SDC9_147853</name>
</gene>
<protein>
    <submittedName>
        <fullName evidence="2">Uncharacterized protein</fullName>
    </submittedName>
</protein>
<dbReference type="AlphaFoldDB" id="A0A645EFY1"/>
<comment type="caution">
    <text evidence="2">The sequence shown here is derived from an EMBL/GenBank/DDBJ whole genome shotgun (WGS) entry which is preliminary data.</text>
</comment>
<organism evidence="2">
    <name type="scientific">bioreactor metagenome</name>
    <dbReference type="NCBI Taxonomy" id="1076179"/>
    <lineage>
        <taxon>unclassified sequences</taxon>
        <taxon>metagenomes</taxon>
        <taxon>ecological metagenomes</taxon>
    </lineage>
</organism>
<accession>A0A645EFY1</accession>
<feature type="region of interest" description="Disordered" evidence="1">
    <location>
        <begin position="1"/>
        <end position="22"/>
    </location>
</feature>
<feature type="compositionally biased region" description="Basic and acidic residues" evidence="1">
    <location>
        <begin position="9"/>
        <end position="22"/>
    </location>
</feature>
<reference evidence="2" key="1">
    <citation type="submission" date="2019-08" db="EMBL/GenBank/DDBJ databases">
        <authorList>
            <person name="Kucharzyk K."/>
            <person name="Murdoch R.W."/>
            <person name="Higgins S."/>
            <person name="Loffler F."/>
        </authorList>
    </citation>
    <scope>NUCLEOTIDE SEQUENCE</scope>
</reference>
<proteinExistence type="predicted"/>
<name>A0A645EFY1_9ZZZZ</name>
<dbReference type="EMBL" id="VSSQ01046695">
    <property type="protein sequence ID" value="MPN00657.1"/>
    <property type="molecule type" value="Genomic_DNA"/>
</dbReference>